<feature type="signal peptide" evidence="3">
    <location>
        <begin position="1"/>
        <end position="22"/>
    </location>
</feature>
<feature type="domain" description="Calcineurin-like phosphoesterase" evidence="4">
    <location>
        <begin position="127"/>
        <end position="337"/>
    </location>
</feature>
<dbReference type="Gene3D" id="3.60.21.10">
    <property type="match status" value="1"/>
</dbReference>
<dbReference type="InterPro" id="IPR015914">
    <property type="entry name" value="PAPs_N"/>
</dbReference>
<dbReference type="OrthoDB" id="45007at2759"/>
<dbReference type="PANTHER" id="PTHR45867:SF10">
    <property type="entry name" value="PURPLE ACID PHOSPHATASE"/>
    <property type="match status" value="1"/>
</dbReference>
<evidence type="ECO:0000313" key="7">
    <source>
        <dbReference type="EMBL" id="EGD76697.1"/>
    </source>
</evidence>
<dbReference type="SUPFAM" id="SSF49363">
    <property type="entry name" value="Purple acid phosphatase, N-terminal domain"/>
    <property type="match status" value="1"/>
</dbReference>
<dbReference type="Pfam" id="PF16656">
    <property type="entry name" value="Pur_ac_phosph_N"/>
    <property type="match status" value="1"/>
</dbReference>
<evidence type="ECO:0000259" key="4">
    <source>
        <dbReference type="Pfam" id="PF00149"/>
    </source>
</evidence>
<keyword evidence="1 3" id="KW-0732">Signal</keyword>
<protein>
    <recommendedName>
        <fullName evidence="3">Purple acid phosphatase</fullName>
        <ecNumber evidence="3">3.1.3.2</ecNumber>
    </recommendedName>
</protein>
<accession>F2UHU8</accession>
<dbReference type="CDD" id="cd00839">
    <property type="entry name" value="MPP_PAPs"/>
    <property type="match status" value="1"/>
</dbReference>
<sequence length="466" mass="52052">MMAWSMLFGVVVAALAVAVAAAVDATGSVEQIHLSLTGMTTEMAVDFVSTNSSTCNVLYRPQGSSDPYSHAASTVGWHFSEIGFLHQATMKNLKHNTRYQYHIQCADGSSSQTMSFVNAPQREGGLKVAFLADFGLKNDVSIKSLLNASAHNEFDFLILGGDFAYDLMANHSQIGNAFMNTLQPLTSSMPFMPAPGNHEKKDNFTQYYRRFEAVAKNAGAHSGTNSSFFYSWDTDNVHFVAIDTEVYVFYNETQHSPHPFTAEQQLAWLEDDLARAHANRDNVPWIVMFGHKGWYMDFEPDTHHGLQPKPVTNFTGFDALANKYQVDLFLGGHVHIYQRFFPLLGLTPGLQYAKPRDIDKACAADDNHTYRNPKYMTTLIAGSPGDQETTLEGMCLGDEVVEPNIRGTMAECQPNYGYGIMTFPNRTHMHWEWLEVKHGDLLAGGDGDGVDVQRTRNDHLWLIRDH</sequence>
<dbReference type="PANTHER" id="PTHR45867">
    <property type="entry name" value="PURPLE ACID PHOSPHATASE"/>
    <property type="match status" value="1"/>
</dbReference>
<name>F2UHU8_SALR5</name>
<dbReference type="RefSeq" id="XP_004991069.1">
    <property type="nucleotide sequence ID" value="XM_004991012.1"/>
</dbReference>
<evidence type="ECO:0000259" key="6">
    <source>
        <dbReference type="Pfam" id="PF16656"/>
    </source>
</evidence>
<feature type="domain" description="Purple acid phosphatase C-terminal" evidence="5">
    <location>
        <begin position="377"/>
        <end position="438"/>
    </location>
</feature>
<keyword evidence="2" id="KW-0325">Glycoprotein</keyword>
<dbReference type="GeneID" id="16071631"/>
<evidence type="ECO:0000256" key="1">
    <source>
        <dbReference type="ARBA" id="ARBA00022729"/>
    </source>
</evidence>
<dbReference type="eggNOG" id="KOG1378">
    <property type="taxonomic scope" value="Eukaryota"/>
</dbReference>
<dbReference type="GO" id="GO:0003993">
    <property type="term" value="F:acid phosphatase activity"/>
    <property type="evidence" value="ECO:0007669"/>
    <property type="project" value="UniProtKB-EC"/>
</dbReference>
<proteinExistence type="inferred from homology"/>
<evidence type="ECO:0000256" key="3">
    <source>
        <dbReference type="RuleBase" id="RU361203"/>
    </source>
</evidence>
<dbReference type="SUPFAM" id="SSF56300">
    <property type="entry name" value="Metallo-dependent phosphatases"/>
    <property type="match status" value="1"/>
</dbReference>
<dbReference type="STRING" id="946362.F2UHU8"/>
<dbReference type="OMA" id="HIYQRFF"/>
<dbReference type="InterPro" id="IPR041792">
    <property type="entry name" value="MPP_PAP"/>
</dbReference>
<keyword evidence="8" id="KW-1185">Reference proteome</keyword>
<dbReference type="KEGG" id="sre:PTSG_08048"/>
<dbReference type="Pfam" id="PF00149">
    <property type="entry name" value="Metallophos"/>
    <property type="match status" value="1"/>
</dbReference>
<dbReference type="Gene3D" id="2.60.40.380">
    <property type="entry name" value="Purple acid phosphatase-like, N-terminal"/>
    <property type="match status" value="1"/>
</dbReference>
<organism evidence="8">
    <name type="scientific">Salpingoeca rosetta (strain ATCC 50818 / BSB-021)</name>
    <dbReference type="NCBI Taxonomy" id="946362"/>
    <lineage>
        <taxon>Eukaryota</taxon>
        <taxon>Choanoflagellata</taxon>
        <taxon>Craspedida</taxon>
        <taxon>Salpingoecidae</taxon>
        <taxon>Salpingoeca</taxon>
    </lineage>
</organism>
<reference evidence="7" key="1">
    <citation type="submission" date="2009-08" db="EMBL/GenBank/DDBJ databases">
        <title>Annotation of Salpingoeca rosetta.</title>
        <authorList>
            <consortium name="The Broad Institute Genome Sequencing Platform"/>
            <person name="Russ C."/>
            <person name="Cuomo C."/>
            <person name="Burger G."/>
            <person name="Gray M.W."/>
            <person name="Holland P.W.H."/>
            <person name="King N."/>
            <person name="Lang F.B.F."/>
            <person name="Roger A.J."/>
            <person name="Ruiz-Trillo I."/>
            <person name="Young S.K."/>
            <person name="Zeng Q."/>
            <person name="Gargeya S."/>
            <person name="Alvarado L."/>
            <person name="Berlin A."/>
            <person name="Chapman S.B."/>
            <person name="Chen Z."/>
            <person name="Freedman E."/>
            <person name="Gellesch M."/>
            <person name="Goldberg J."/>
            <person name="Griggs A."/>
            <person name="Gujja S."/>
            <person name="Heilman E."/>
            <person name="Heiman D."/>
            <person name="Howarth C."/>
            <person name="Mehta T."/>
            <person name="Neiman D."/>
            <person name="Pearson M."/>
            <person name="Roberts A."/>
            <person name="Saif S."/>
            <person name="Shea T."/>
            <person name="Shenoy N."/>
            <person name="Sisk P."/>
            <person name="Stolte C."/>
            <person name="Sykes S."/>
            <person name="White J."/>
            <person name="Yandava C."/>
            <person name="Haas B."/>
            <person name="Nusbaum C."/>
            <person name="Birren B."/>
        </authorList>
    </citation>
    <scope>NUCLEOTIDE SEQUENCE [LARGE SCALE GENOMIC DNA]</scope>
    <source>
        <strain evidence="7">ATCC 50818</strain>
    </source>
</reference>
<evidence type="ECO:0000313" key="8">
    <source>
        <dbReference type="Proteomes" id="UP000007799"/>
    </source>
</evidence>
<comment type="similarity">
    <text evidence="3">Belongs to the metallophosphoesterase superfamily. Purple acid phosphatase family.</text>
</comment>
<evidence type="ECO:0000256" key="2">
    <source>
        <dbReference type="ARBA" id="ARBA00023180"/>
    </source>
</evidence>
<keyword evidence="3" id="KW-0378">Hydrolase</keyword>
<dbReference type="EMBL" id="GL832975">
    <property type="protein sequence ID" value="EGD76697.1"/>
    <property type="molecule type" value="Genomic_DNA"/>
</dbReference>
<dbReference type="InterPro" id="IPR029052">
    <property type="entry name" value="Metallo-depent_PP-like"/>
</dbReference>
<comment type="catalytic activity">
    <reaction evidence="3">
        <text>a phosphate monoester + H2O = an alcohol + phosphate</text>
        <dbReference type="Rhea" id="RHEA:15017"/>
        <dbReference type="ChEBI" id="CHEBI:15377"/>
        <dbReference type="ChEBI" id="CHEBI:30879"/>
        <dbReference type="ChEBI" id="CHEBI:43474"/>
        <dbReference type="ChEBI" id="CHEBI:67140"/>
        <dbReference type="EC" id="3.1.3.2"/>
    </reaction>
</comment>
<dbReference type="Proteomes" id="UP000007799">
    <property type="component" value="Unassembled WGS sequence"/>
</dbReference>
<dbReference type="InterPro" id="IPR008963">
    <property type="entry name" value="Purple_acid_Pase-like_N"/>
</dbReference>
<dbReference type="InParanoid" id="F2UHU8"/>
<dbReference type="EC" id="3.1.3.2" evidence="3"/>
<dbReference type="InterPro" id="IPR004843">
    <property type="entry name" value="Calcineurin-like_PHP"/>
</dbReference>
<dbReference type="GO" id="GO:0046872">
    <property type="term" value="F:metal ion binding"/>
    <property type="evidence" value="ECO:0007669"/>
    <property type="project" value="InterPro"/>
</dbReference>
<gene>
    <name evidence="7" type="ORF">PTSG_08048</name>
</gene>
<dbReference type="AlphaFoldDB" id="F2UHU8"/>
<feature type="chain" id="PRO_5005129371" description="Purple acid phosphatase" evidence="3">
    <location>
        <begin position="23"/>
        <end position="466"/>
    </location>
</feature>
<dbReference type="Pfam" id="PF14008">
    <property type="entry name" value="Metallophos_C"/>
    <property type="match status" value="1"/>
</dbReference>
<dbReference type="InterPro" id="IPR025733">
    <property type="entry name" value="PAPs_C"/>
</dbReference>
<feature type="domain" description="Purple acid phosphatase N-terminal" evidence="6">
    <location>
        <begin position="30"/>
        <end position="116"/>
    </location>
</feature>
<evidence type="ECO:0000259" key="5">
    <source>
        <dbReference type="Pfam" id="PF14008"/>
    </source>
</evidence>